<protein>
    <submittedName>
        <fullName evidence="1">Uncharacterized protein</fullName>
    </submittedName>
</protein>
<name>A0A0E9PM57_ANGAN</name>
<evidence type="ECO:0000313" key="1">
    <source>
        <dbReference type="EMBL" id="JAH05594.1"/>
    </source>
</evidence>
<accession>A0A0E9PM57</accession>
<reference evidence="1" key="2">
    <citation type="journal article" date="2015" name="Fish Shellfish Immunol.">
        <title>Early steps in the European eel (Anguilla anguilla)-Vibrio vulnificus interaction in the gills: Role of the RtxA13 toxin.</title>
        <authorList>
            <person name="Callol A."/>
            <person name="Pajuelo D."/>
            <person name="Ebbesson L."/>
            <person name="Teles M."/>
            <person name="MacKenzie S."/>
            <person name="Amaro C."/>
        </authorList>
    </citation>
    <scope>NUCLEOTIDE SEQUENCE</scope>
</reference>
<dbReference type="EMBL" id="GBXM01102983">
    <property type="protein sequence ID" value="JAH05594.1"/>
    <property type="molecule type" value="Transcribed_RNA"/>
</dbReference>
<organism evidence="1">
    <name type="scientific">Anguilla anguilla</name>
    <name type="common">European freshwater eel</name>
    <name type="synonym">Muraena anguilla</name>
    <dbReference type="NCBI Taxonomy" id="7936"/>
    <lineage>
        <taxon>Eukaryota</taxon>
        <taxon>Metazoa</taxon>
        <taxon>Chordata</taxon>
        <taxon>Craniata</taxon>
        <taxon>Vertebrata</taxon>
        <taxon>Euteleostomi</taxon>
        <taxon>Actinopterygii</taxon>
        <taxon>Neopterygii</taxon>
        <taxon>Teleostei</taxon>
        <taxon>Anguilliformes</taxon>
        <taxon>Anguillidae</taxon>
        <taxon>Anguilla</taxon>
    </lineage>
</organism>
<proteinExistence type="predicted"/>
<sequence length="14" mass="1724">MMRADHILNLFCFL</sequence>
<reference evidence="1" key="1">
    <citation type="submission" date="2014-11" db="EMBL/GenBank/DDBJ databases">
        <authorList>
            <person name="Amaro Gonzalez C."/>
        </authorList>
    </citation>
    <scope>NUCLEOTIDE SEQUENCE</scope>
</reference>